<evidence type="ECO:0000313" key="4">
    <source>
        <dbReference type="EMBL" id="KAJ5067456.1"/>
    </source>
</evidence>
<keyword evidence="5" id="KW-1185">Reference proteome</keyword>
<dbReference type="PROSITE" id="PS50011">
    <property type="entry name" value="PROTEIN_KINASE_DOM"/>
    <property type="match status" value="2"/>
</dbReference>
<dbReference type="InterPro" id="IPR051681">
    <property type="entry name" value="Ser/Thr_Kinases-Pseudokinases"/>
</dbReference>
<dbReference type="InterPro" id="IPR013083">
    <property type="entry name" value="Znf_RING/FYVE/PHD"/>
</dbReference>
<dbReference type="SMART" id="SM00220">
    <property type="entry name" value="S_TKc"/>
    <property type="match status" value="2"/>
</dbReference>
<accession>A0A9Q0L7D9</accession>
<keyword evidence="1" id="KW-0862">Zinc</keyword>
<feature type="domain" description="Protein kinase" evidence="2">
    <location>
        <begin position="413"/>
        <end position="632"/>
    </location>
</feature>
<keyword evidence="1" id="KW-0479">Metal-binding</keyword>
<evidence type="ECO:0000259" key="3">
    <source>
        <dbReference type="PROSITE" id="PS50089"/>
    </source>
</evidence>
<protein>
    <submittedName>
        <fullName evidence="4">Palmitoyltransferase</fullName>
    </submittedName>
</protein>
<comment type="caution">
    <text evidence="4">The sequence shown here is derived from an EMBL/GenBank/DDBJ whole genome shotgun (WGS) entry which is preliminary data.</text>
</comment>
<proteinExistence type="predicted"/>
<dbReference type="PANTHER" id="PTHR44329">
    <property type="entry name" value="SERINE/THREONINE-PROTEIN KINASE TNNI3K-RELATED"/>
    <property type="match status" value="1"/>
</dbReference>
<dbReference type="OMA" id="QTDEVFY"/>
<sequence>MKEPEICPICFKNYSNERKPMIICKKSHNICSLCTTKMDHCIFCQSSFNHFKPFVNESLLKFIKSIQKKANEQIIPFIPISELEIKSEPFATGGTAQMFKAKWKGKDVAIKRLMFLNDPKKNQQFENEIKLGMKLDHPHIIKTYGKTQMDTVLGIIMEYAEQGDLSKKIPNLKYEEQIEYSLQIIEGIEVLHSNLIIHRDLKPENILISNNQAKITDFGISKVREHTLQVTSAIVSLGYSAPEMFEQGKKYDNSCDIFSLSMILYEIFSKKKAFENIKPVMIPLKLIQGERPEFPNNFPKELSELIKKGWSSNPKERCSLNEFTECLNMMKNRKICPICFKNYSNERKPMIICQESHNICVHCVKTLNSCPFCKSSFNHFKPIVNESLLSFIKSIQKNTNEQIIPFIPISELEIKSEPFATGGTAQMFKAKWKGKDVAIKRLMFLNDPKKNQQIENEIKLSMKLSHPHIIKMYGKTEMDNKMGIIMEYAEQGDLSKKIPNLKYEEQIEYSLQIIEGIDYLHSNLIIHRDLKPENILISNNQTKITDFGISKVRKHTLQVTSAIISLHYSAPEMFEQGKKYDNSCDIFSLSMILYEIFSKKKPFENENFAMISLKLIQGERPEFPNNFPKRIK</sequence>
<evidence type="ECO:0000313" key="5">
    <source>
        <dbReference type="Proteomes" id="UP001149090"/>
    </source>
</evidence>
<dbReference type="InterPro" id="IPR008271">
    <property type="entry name" value="Ser/Thr_kinase_AS"/>
</dbReference>
<dbReference type="Gene3D" id="3.30.40.10">
    <property type="entry name" value="Zinc/RING finger domain, C3HC4 (zinc finger)"/>
    <property type="match status" value="1"/>
</dbReference>
<dbReference type="SUPFAM" id="SSF56112">
    <property type="entry name" value="Protein kinase-like (PK-like)"/>
    <property type="match status" value="2"/>
</dbReference>
<feature type="domain" description="RING-type" evidence="3">
    <location>
        <begin position="336"/>
        <end position="374"/>
    </location>
</feature>
<dbReference type="EMBL" id="JAPDFW010000127">
    <property type="protein sequence ID" value="KAJ5067456.1"/>
    <property type="molecule type" value="Genomic_DNA"/>
</dbReference>
<name>A0A9Q0L7D9_ANAIG</name>
<dbReference type="Gene3D" id="1.10.510.10">
    <property type="entry name" value="Transferase(Phosphotransferase) domain 1"/>
    <property type="match status" value="2"/>
</dbReference>
<dbReference type="PROSITE" id="PS50089">
    <property type="entry name" value="ZF_RING_2"/>
    <property type="match status" value="1"/>
</dbReference>
<dbReference type="InterPro" id="IPR001841">
    <property type="entry name" value="Znf_RING"/>
</dbReference>
<dbReference type="GO" id="GO:0005524">
    <property type="term" value="F:ATP binding"/>
    <property type="evidence" value="ECO:0007669"/>
    <property type="project" value="InterPro"/>
</dbReference>
<dbReference type="GO" id="GO:0008270">
    <property type="term" value="F:zinc ion binding"/>
    <property type="evidence" value="ECO:0007669"/>
    <property type="project" value="UniProtKB-KW"/>
</dbReference>
<dbReference type="Pfam" id="PF00069">
    <property type="entry name" value="Pkinase"/>
    <property type="match status" value="2"/>
</dbReference>
<reference evidence="4" key="1">
    <citation type="submission" date="2022-10" db="EMBL/GenBank/DDBJ databases">
        <title>Novel sulphate-reducing endosymbionts in the free-living metamonad Anaeramoeba.</title>
        <authorList>
            <person name="Jerlstrom-Hultqvist J."/>
            <person name="Cepicka I."/>
            <person name="Gallot-Lavallee L."/>
            <person name="Salas-Leiva D."/>
            <person name="Curtis B.A."/>
            <person name="Zahonova K."/>
            <person name="Pipaliya S."/>
            <person name="Dacks J."/>
            <person name="Roger A.J."/>
        </authorList>
    </citation>
    <scope>NUCLEOTIDE SEQUENCE</scope>
    <source>
        <strain evidence="4">BMAN</strain>
    </source>
</reference>
<dbReference type="OrthoDB" id="10261027at2759"/>
<feature type="domain" description="Protein kinase" evidence="2">
    <location>
        <begin position="84"/>
        <end position="330"/>
    </location>
</feature>
<evidence type="ECO:0000256" key="1">
    <source>
        <dbReference type="PROSITE-ProRule" id="PRU00175"/>
    </source>
</evidence>
<dbReference type="InterPro" id="IPR011009">
    <property type="entry name" value="Kinase-like_dom_sf"/>
</dbReference>
<gene>
    <name evidence="4" type="ORF">M0811_12906</name>
</gene>
<dbReference type="Proteomes" id="UP001149090">
    <property type="component" value="Unassembled WGS sequence"/>
</dbReference>
<organism evidence="4 5">
    <name type="scientific">Anaeramoeba ignava</name>
    <name type="common">Anaerobic marine amoeba</name>
    <dbReference type="NCBI Taxonomy" id="1746090"/>
    <lineage>
        <taxon>Eukaryota</taxon>
        <taxon>Metamonada</taxon>
        <taxon>Anaeramoebidae</taxon>
        <taxon>Anaeramoeba</taxon>
    </lineage>
</organism>
<evidence type="ECO:0000259" key="2">
    <source>
        <dbReference type="PROSITE" id="PS50011"/>
    </source>
</evidence>
<dbReference type="InterPro" id="IPR000719">
    <property type="entry name" value="Prot_kinase_dom"/>
</dbReference>
<dbReference type="PROSITE" id="PS00108">
    <property type="entry name" value="PROTEIN_KINASE_ST"/>
    <property type="match status" value="2"/>
</dbReference>
<dbReference type="AlphaFoldDB" id="A0A9Q0L7D9"/>
<dbReference type="GO" id="GO:0004674">
    <property type="term" value="F:protein serine/threonine kinase activity"/>
    <property type="evidence" value="ECO:0007669"/>
    <property type="project" value="TreeGrafter"/>
</dbReference>
<dbReference type="SUPFAM" id="SSF57850">
    <property type="entry name" value="RING/U-box"/>
    <property type="match status" value="1"/>
</dbReference>
<keyword evidence="1" id="KW-0863">Zinc-finger</keyword>